<dbReference type="AlphaFoldDB" id="A0AAU8RVX7"/>
<proteinExistence type="predicted"/>
<dbReference type="Pfam" id="PF14107">
    <property type="entry name" value="DUF4280"/>
    <property type="match status" value="1"/>
</dbReference>
<dbReference type="InterPro" id="IPR025460">
    <property type="entry name" value="DUF4280"/>
</dbReference>
<evidence type="ECO:0000313" key="1">
    <source>
        <dbReference type="EMBL" id="AIZ42797.1"/>
    </source>
</evidence>
<evidence type="ECO:0008006" key="3">
    <source>
        <dbReference type="Google" id="ProtNLM"/>
    </source>
</evidence>
<name>A0AAU8RVX7_9FLAO</name>
<accession>A0AAU8RVX7</accession>
<dbReference type="KEGG" id="cbat:M666_15175"/>
<organism evidence="1 2">
    <name type="scientific">Cellulophaga baltica 18</name>
    <dbReference type="NCBI Taxonomy" id="1348584"/>
    <lineage>
        <taxon>Bacteria</taxon>
        <taxon>Pseudomonadati</taxon>
        <taxon>Bacteroidota</taxon>
        <taxon>Flavobacteriia</taxon>
        <taxon>Flavobacteriales</taxon>
        <taxon>Flavobacteriaceae</taxon>
        <taxon>Cellulophaga</taxon>
    </lineage>
</organism>
<evidence type="ECO:0000313" key="2">
    <source>
        <dbReference type="Proteomes" id="UP000030786"/>
    </source>
</evidence>
<dbReference type="Proteomes" id="UP000030786">
    <property type="component" value="Chromosome"/>
</dbReference>
<dbReference type="EMBL" id="CP009976">
    <property type="protein sequence ID" value="AIZ42797.1"/>
    <property type="molecule type" value="Genomic_DNA"/>
</dbReference>
<gene>
    <name evidence="1" type="ORF">M666_15175</name>
</gene>
<sequence>MSSKYMVVQGALCECQFGDFPDKLKVMSQNKIYANDSKASNKLIASTMELGGSTFEKNTFGQCKMQPTGSSFKPCQIVITQWDGAYENVELANGGQILLEDSKATCPMGGSPCISILQHGQTNEQNISSEENAVVEQINPLVTMEDLQGPELEDEIILS</sequence>
<dbReference type="GeneID" id="78062076"/>
<reference evidence="1 2" key="1">
    <citation type="journal article" date="2014" name="Environ. Microbiol.">
        <title>Contrasting genomic patterns and infection strategies of two co-existing Bacteroidetes podovirus genera.</title>
        <authorList>
            <person name="Holmfeldt K."/>
            <person name="Howard-Varona C."/>
            <person name="Solonenko N."/>
            <person name="Sullivan M.B."/>
        </authorList>
    </citation>
    <scope>NUCLEOTIDE SEQUENCE [LARGE SCALE GENOMIC DNA]</scope>
    <source>
        <strain evidence="1 2">18</strain>
    </source>
</reference>
<protein>
    <recommendedName>
        <fullName evidence="3">DUF4280 domain-containing protein</fullName>
    </recommendedName>
</protein>
<dbReference type="RefSeq" id="WP_029446543.1">
    <property type="nucleotide sequence ID" value="NZ_CP009976.1"/>
</dbReference>